<evidence type="ECO:0000313" key="3">
    <source>
        <dbReference type="Proteomes" id="UP001168098"/>
    </source>
</evidence>
<organism evidence="2 3">
    <name type="scientific">Vitis rotundifolia</name>
    <name type="common">Muscadine grape</name>
    <dbReference type="NCBI Taxonomy" id="103349"/>
    <lineage>
        <taxon>Eukaryota</taxon>
        <taxon>Viridiplantae</taxon>
        <taxon>Streptophyta</taxon>
        <taxon>Embryophyta</taxon>
        <taxon>Tracheophyta</taxon>
        <taxon>Spermatophyta</taxon>
        <taxon>Magnoliopsida</taxon>
        <taxon>eudicotyledons</taxon>
        <taxon>Gunneridae</taxon>
        <taxon>Pentapetalae</taxon>
        <taxon>rosids</taxon>
        <taxon>Vitales</taxon>
        <taxon>Vitaceae</taxon>
        <taxon>Viteae</taxon>
        <taxon>Vitis</taxon>
    </lineage>
</organism>
<keyword evidence="3" id="KW-1185">Reference proteome</keyword>
<comment type="caution">
    <text evidence="2">The sequence shown here is derived from an EMBL/GenBank/DDBJ whole genome shotgun (WGS) entry which is preliminary data.</text>
</comment>
<dbReference type="PANTHER" id="PTHR31374">
    <property type="entry name" value="AUXIN-INDUCED PROTEIN-LIKE-RELATED"/>
    <property type="match status" value="1"/>
</dbReference>
<evidence type="ECO:0000256" key="1">
    <source>
        <dbReference type="ARBA" id="ARBA00006974"/>
    </source>
</evidence>
<protein>
    <submittedName>
        <fullName evidence="2">Uncharacterized protein</fullName>
    </submittedName>
</protein>
<dbReference type="Proteomes" id="UP001168098">
    <property type="component" value="Unassembled WGS sequence"/>
</dbReference>
<evidence type="ECO:0000313" key="2">
    <source>
        <dbReference type="EMBL" id="KAJ9694392.1"/>
    </source>
</evidence>
<dbReference type="GO" id="GO:0009733">
    <property type="term" value="P:response to auxin"/>
    <property type="evidence" value="ECO:0007669"/>
    <property type="project" value="InterPro"/>
</dbReference>
<sequence length="138" mass="15768">MSDAKRTGEESRGLMKLEHFIRKLQLVLSLVPSKRMVVQDDVEYDEELEAATMVPDDVKEGHFAVWAVMGGEPKRFIVDLCYLTNPAFLRLLEQAEEEYGFEQKGTLAVPCQPEELQKILQPRREPTAMAGRWATCKL</sequence>
<reference evidence="2 3" key="1">
    <citation type="journal article" date="2023" name="BMC Biotechnol.">
        <title>Vitis rotundifolia cv Carlos genome sequencing.</title>
        <authorList>
            <person name="Huff M."/>
            <person name="Hulse-Kemp A."/>
            <person name="Scheffler B."/>
            <person name="Youngblood R."/>
            <person name="Simpson S."/>
            <person name="Babiker E."/>
            <person name="Staton M."/>
        </authorList>
    </citation>
    <scope>NUCLEOTIDE SEQUENCE [LARGE SCALE GENOMIC DNA]</scope>
    <source>
        <tissue evidence="2">Leaf</tissue>
    </source>
</reference>
<comment type="similarity">
    <text evidence="1">Belongs to the ARG7 family.</text>
</comment>
<accession>A0AA38ZTA1</accession>
<dbReference type="AlphaFoldDB" id="A0AA38ZTA1"/>
<name>A0AA38ZTA1_VITRO</name>
<dbReference type="EMBL" id="JARBHA010000008">
    <property type="protein sequence ID" value="KAJ9694392.1"/>
    <property type="molecule type" value="Genomic_DNA"/>
</dbReference>
<dbReference type="Pfam" id="PF02519">
    <property type="entry name" value="Auxin_inducible"/>
    <property type="match status" value="1"/>
</dbReference>
<proteinExistence type="inferred from homology"/>
<dbReference type="PANTHER" id="PTHR31374:SF19">
    <property type="entry name" value="F8A24.8 PROTEIN"/>
    <property type="match status" value="1"/>
</dbReference>
<dbReference type="InterPro" id="IPR003676">
    <property type="entry name" value="SAUR_fam"/>
</dbReference>
<gene>
    <name evidence="2" type="ORF">PVL29_010064</name>
</gene>